<evidence type="ECO:0000313" key="2">
    <source>
        <dbReference type="Proteomes" id="UP000004386"/>
    </source>
</evidence>
<dbReference type="AlphaFoldDB" id="C4WHW2"/>
<organism evidence="1 2">
    <name type="scientific">Brucella intermedia LMG 3301</name>
    <dbReference type="NCBI Taxonomy" id="641118"/>
    <lineage>
        <taxon>Bacteria</taxon>
        <taxon>Pseudomonadati</taxon>
        <taxon>Pseudomonadota</taxon>
        <taxon>Alphaproteobacteria</taxon>
        <taxon>Hyphomicrobiales</taxon>
        <taxon>Brucellaceae</taxon>
        <taxon>Brucella/Ochrobactrum group</taxon>
        <taxon>Brucella</taxon>
    </lineage>
</organism>
<protein>
    <submittedName>
        <fullName evidence="1">Uncharacterized protein</fullName>
    </submittedName>
</protein>
<dbReference type="EMBL" id="ACQA01000001">
    <property type="protein sequence ID" value="EEQ96628.1"/>
    <property type="molecule type" value="Genomic_DNA"/>
</dbReference>
<dbReference type="Proteomes" id="UP000004386">
    <property type="component" value="Unassembled WGS sequence"/>
</dbReference>
<accession>C4WHW2</accession>
<gene>
    <name evidence="1" type="ORF">OINT_1002079</name>
</gene>
<reference evidence="1 2" key="1">
    <citation type="submission" date="2009-05" db="EMBL/GenBank/DDBJ databases">
        <authorList>
            <person name="Setubal J.C."/>
            <person name="Boyle S."/>
            <person name="Crasta O.R."/>
            <person name="Gillespie J.J."/>
            <person name="Kenyon R.W."/>
            <person name="Lu J."/>
            <person name="Mane S."/>
            <person name="Nagrani S."/>
            <person name="Shallom J.M."/>
            <person name="Shallom S."/>
            <person name="Shukla M."/>
            <person name="Snyder E.E."/>
            <person name="Sobral B.W."/>
            <person name="Wattam A.R."/>
            <person name="Will R."/>
            <person name="Williams K."/>
            <person name="Yoo H."/>
            <person name="Munk C."/>
            <person name="Tapia R."/>
            <person name="Green L."/>
            <person name="Rogers Y."/>
            <person name="Detter J.C."/>
            <person name="Bruce D."/>
            <person name="Brettin T.S."/>
            <person name="Tsolis R."/>
        </authorList>
    </citation>
    <scope>NUCLEOTIDE SEQUENCE [LARGE SCALE GENOMIC DNA]</scope>
    <source>
        <strain evidence="1 2">LMG 3301</strain>
    </source>
</reference>
<name>C4WHW2_9HYPH</name>
<sequence length="36" mass="4196">MRFLLHIPEMSAFHAPPRGTKSTADPFYLRTFFKSP</sequence>
<comment type="caution">
    <text evidence="1">The sequence shown here is derived from an EMBL/GenBank/DDBJ whole genome shotgun (WGS) entry which is preliminary data.</text>
</comment>
<evidence type="ECO:0000313" key="1">
    <source>
        <dbReference type="EMBL" id="EEQ96628.1"/>
    </source>
</evidence>
<proteinExistence type="predicted"/>
<dbReference type="HOGENOM" id="CLU_3357349_0_0_5"/>